<evidence type="ECO:0000313" key="3">
    <source>
        <dbReference type="Proteomes" id="UP000327157"/>
    </source>
</evidence>
<evidence type="ECO:0000256" key="1">
    <source>
        <dbReference type="SAM" id="MobiDB-lite"/>
    </source>
</evidence>
<protein>
    <submittedName>
        <fullName evidence="2">Xyloglucan galactosyltransferase KATAMARI1-like</fullName>
    </submittedName>
</protein>
<evidence type="ECO:0000313" key="2">
    <source>
        <dbReference type="EMBL" id="KAB2600046.1"/>
    </source>
</evidence>
<comment type="caution">
    <text evidence="2">The sequence shown here is derived from an EMBL/GenBank/DDBJ whole genome shotgun (WGS) entry which is preliminary data.</text>
</comment>
<keyword evidence="2" id="KW-0328">Glycosyltransferase</keyword>
<feature type="compositionally biased region" description="Polar residues" evidence="1">
    <location>
        <begin position="1"/>
        <end position="13"/>
    </location>
</feature>
<reference evidence="2 3" key="3">
    <citation type="submission" date="2019-11" db="EMBL/GenBank/DDBJ databases">
        <title>A de novo genome assembly of a pear dwarfing rootstock.</title>
        <authorList>
            <person name="Wang F."/>
            <person name="Wang J."/>
            <person name="Li S."/>
            <person name="Zhang Y."/>
            <person name="Fang M."/>
            <person name="Ma L."/>
            <person name="Zhao Y."/>
            <person name="Jiang S."/>
        </authorList>
    </citation>
    <scope>NUCLEOTIDE SEQUENCE [LARGE SCALE GENOMIC DNA]</scope>
    <source>
        <strain evidence="2">S2</strain>
        <tissue evidence="2">Leaf</tissue>
    </source>
</reference>
<dbReference type="EMBL" id="SMOL01000753">
    <property type="protein sequence ID" value="KAB2600046.1"/>
    <property type="molecule type" value="Genomic_DNA"/>
</dbReference>
<proteinExistence type="predicted"/>
<organism evidence="2 3">
    <name type="scientific">Pyrus ussuriensis x Pyrus communis</name>
    <dbReference type="NCBI Taxonomy" id="2448454"/>
    <lineage>
        <taxon>Eukaryota</taxon>
        <taxon>Viridiplantae</taxon>
        <taxon>Streptophyta</taxon>
        <taxon>Embryophyta</taxon>
        <taxon>Tracheophyta</taxon>
        <taxon>Spermatophyta</taxon>
        <taxon>Magnoliopsida</taxon>
        <taxon>eudicotyledons</taxon>
        <taxon>Gunneridae</taxon>
        <taxon>Pentapetalae</taxon>
        <taxon>rosids</taxon>
        <taxon>fabids</taxon>
        <taxon>Rosales</taxon>
        <taxon>Rosaceae</taxon>
        <taxon>Amygdaloideae</taxon>
        <taxon>Maleae</taxon>
        <taxon>Pyrus</taxon>
    </lineage>
</organism>
<reference evidence="2 3" key="1">
    <citation type="submission" date="2019-09" db="EMBL/GenBank/DDBJ databases">
        <authorList>
            <person name="Ou C."/>
        </authorList>
    </citation>
    <scope>NUCLEOTIDE SEQUENCE [LARGE SCALE GENOMIC DNA]</scope>
    <source>
        <strain evidence="2">S2</strain>
        <tissue evidence="2">Leaf</tissue>
    </source>
</reference>
<name>A0A5N5FAD6_9ROSA</name>
<accession>A0A5N5FAD6</accession>
<gene>
    <name evidence="2" type="ORF">D8674_010317</name>
</gene>
<dbReference type="GO" id="GO:0016757">
    <property type="term" value="F:glycosyltransferase activity"/>
    <property type="evidence" value="ECO:0007669"/>
    <property type="project" value="UniProtKB-KW"/>
</dbReference>
<reference evidence="3" key="2">
    <citation type="submission" date="2019-10" db="EMBL/GenBank/DDBJ databases">
        <title>A de novo genome assembly of a pear dwarfing rootstock.</title>
        <authorList>
            <person name="Wang F."/>
            <person name="Wang J."/>
            <person name="Li S."/>
            <person name="Zhang Y."/>
            <person name="Fang M."/>
            <person name="Ma L."/>
            <person name="Zhao Y."/>
            <person name="Jiang S."/>
        </authorList>
    </citation>
    <scope>NUCLEOTIDE SEQUENCE [LARGE SCALE GENOMIC DNA]</scope>
</reference>
<keyword evidence="3" id="KW-1185">Reference proteome</keyword>
<sequence>MPLLESLTSSCPASGSGDRVKYPAMVKSRSDSKRLTTTRIGEESLLLKIVDLVVKEVSKLVSSAVAMSVLLAKNEGTT</sequence>
<dbReference type="Proteomes" id="UP000327157">
    <property type="component" value="Chromosome 13"/>
</dbReference>
<keyword evidence="2" id="KW-0808">Transferase</keyword>
<dbReference type="AlphaFoldDB" id="A0A5N5FAD6"/>
<feature type="region of interest" description="Disordered" evidence="1">
    <location>
        <begin position="1"/>
        <end position="22"/>
    </location>
</feature>